<evidence type="ECO:0000313" key="1">
    <source>
        <dbReference type="EMBL" id="KAI4866934.1"/>
    </source>
</evidence>
<proteinExistence type="predicted"/>
<comment type="caution">
    <text evidence="1">The sequence shown here is derived from an EMBL/GenBank/DDBJ whole genome shotgun (WGS) entry which is preliminary data.</text>
</comment>
<reference evidence="1 2" key="1">
    <citation type="journal article" date="2022" name="New Phytol.">
        <title>Ecological generalism drives hyperdiversity of secondary metabolite gene clusters in xylarialean endophytes.</title>
        <authorList>
            <person name="Franco M.E.E."/>
            <person name="Wisecaver J.H."/>
            <person name="Arnold A.E."/>
            <person name="Ju Y.M."/>
            <person name="Slot J.C."/>
            <person name="Ahrendt S."/>
            <person name="Moore L.P."/>
            <person name="Eastman K.E."/>
            <person name="Scott K."/>
            <person name="Konkel Z."/>
            <person name="Mondo S.J."/>
            <person name="Kuo A."/>
            <person name="Hayes R.D."/>
            <person name="Haridas S."/>
            <person name="Andreopoulos B."/>
            <person name="Riley R."/>
            <person name="LaButti K."/>
            <person name="Pangilinan J."/>
            <person name="Lipzen A."/>
            <person name="Amirebrahimi M."/>
            <person name="Yan J."/>
            <person name="Adam C."/>
            <person name="Keymanesh K."/>
            <person name="Ng V."/>
            <person name="Louie K."/>
            <person name="Northen T."/>
            <person name="Drula E."/>
            <person name="Henrissat B."/>
            <person name="Hsieh H.M."/>
            <person name="Youens-Clark K."/>
            <person name="Lutzoni F."/>
            <person name="Miadlikowska J."/>
            <person name="Eastwood D.C."/>
            <person name="Hamelin R.C."/>
            <person name="Grigoriev I.V."/>
            <person name="U'Ren J.M."/>
        </authorList>
    </citation>
    <scope>NUCLEOTIDE SEQUENCE [LARGE SCALE GENOMIC DNA]</scope>
    <source>
        <strain evidence="1 2">CBS 119005</strain>
    </source>
</reference>
<organism evidence="1 2">
    <name type="scientific">Hypoxylon rubiginosum</name>
    <dbReference type="NCBI Taxonomy" id="110542"/>
    <lineage>
        <taxon>Eukaryota</taxon>
        <taxon>Fungi</taxon>
        <taxon>Dikarya</taxon>
        <taxon>Ascomycota</taxon>
        <taxon>Pezizomycotina</taxon>
        <taxon>Sordariomycetes</taxon>
        <taxon>Xylariomycetidae</taxon>
        <taxon>Xylariales</taxon>
        <taxon>Hypoxylaceae</taxon>
        <taxon>Hypoxylon</taxon>
    </lineage>
</organism>
<keyword evidence="1" id="KW-0378">Hydrolase</keyword>
<dbReference type="Proteomes" id="UP001497700">
    <property type="component" value="Unassembled WGS sequence"/>
</dbReference>
<sequence>MLYGTMTSLRSLTSFSILLGFVLADCECGYSITTSPGDTKYVFTDLLESDFVHLDLTDGPPEYGKYGWAPQEFDMSSDVARGPYGESFSLQNVVSNTIADAQTFEGSGSKGGDAGLNLVVKSEIDNGMVTSADISTTVLQYYHGTFRAGIKVTDIPGTCSAFFWYMNDTQEIDIEFLSSEFNKSNNTFPVNLVLQSKESKDAGFDASKTDGFKKVNLAFDPTTEFHEYRIDFLSDRVLFYADAELLTEMNGTGVPSTPGNLQLSHWSNGNTGWSQGPPKEDATTTVSYVKAYFNSSLESRQQDYRIRCKDPSAPTAVCAVPDNNATFFFSNMQNMTINQTSYHENSGGRTRQWWLPLFAAALGTCAWLVGL</sequence>
<dbReference type="EMBL" id="MU393453">
    <property type="protein sequence ID" value="KAI4866934.1"/>
    <property type="molecule type" value="Genomic_DNA"/>
</dbReference>
<evidence type="ECO:0000313" key="2">
    <source>
        <dbReference type="Proteomes" id="UP001497700"/>
    </source>
</evidence>
<name>A0ACB9Z599_9PEZI</name>
<protein>
    <submittedName>
        <fullName evidence="1">Glycoside hydrolase family 16 protein</fullName>
    </submittedName>
</protein>
<keyword evidence="2" id="KW-1185">Reference proteome</keyword>
<gene>
    <name evidence="1" type="ORF">F4820DRAFT_235877</name>
</gene>
<accession>A0ACB9Z599</accession>